<evidence type="ECO:0000313" key="1">
    <source>
        <dbReference type="EMBL" id="KOO50567.1"/>
    </source>
</evidence>
<dbReference type="EMBL" id="LILC01000002">
    <property type="protein sequence ID" value="KOO50567.1"/>
    <property type="molecule type" value="Genomic_DNA"/>
</dbReference>
<dbReference type="Pfam" id="PF14156">
    <property type="entry name" value="AbbA_antirepres"/>
    <property type="match status" value="1"/>
</dbReference>
<comment type="caution">
    <text evidence="1">The sequence shown here is derived from an EMBL/GenBank/DDBJ whole genome shotgun (WGS) entry which is preliminary data.</text>
</comment>
<accession>A0A0M0LI45</accession>
<protein>
    <submittedName>
        <fullName evidence="1">Recombinase XerD</fullName>
    </submittedName>
</protein>
<reference evidence="2" key="1">
    <citation type="submission" date="2015-08" db="EMBL/GenBank/DDBJ databases">
        <title>Fjat-14210 dsm16467.</title>
        <authorList>
            <person name="Liu B."/>
            <person name="Wang J."/>
            <person name="Zhu Y."/>
            <person name="Liu G."/>
            <person name="Chen Q."/>
            <person name="Chen Z."/>
            <person name="Lan J."/>
            <person name="Che J."/>
            <person name="Ge C."/>
            <person name="Shi H."/>
            <person name="Pan Z."/>
            <person name="Liu X."/>
        </authorList>
    </citation>
    <scope>NUCLEOTIDE SEQUENCE [LARGE SCALE GENOMIC DNA]</scope>
    <source>
        <strain evidence="2">DSM 16467</strain>
    </source>
</reference>
<sequence length="63" mass="7312">MSVKNVVTLTQEEAQLLLNVLFEQQYAVEIVSSHINDIEQGLKRVDQLQYQKIASLYNRLCDM</sequence>
<dbReference type="PATRIC" id="fig|284581.3.peg.689"/>
<dbReference type="AlphaFoldDB" id="A0A0M0LI45"/>
<keyword evidence="2" id="KW-1185">Reference proteome</keyword>
<dbReference type="OrthoDB" id="2972529at2"/>
<name>A0A0M0LI45_9BACI</name>
<dbReference type="RefSeq" id="WP_053399728.1">
    <property type="nucleotide sequence ID" value="NZ_CP061868.1"/>
</dbReference>
<dbReference type="InterPro" id="IPR025446">
    <property type="entry name" value="Antirep_AbbA"/>
</dbReference>
<gene>
    <name evidence="1" type="ORF">AMD01_02120</name>
</gene>
<dbReference type="Proteomes" id="UP000037558">
    <property type="component" value="Unassembled WGS sequence"/>
</dbReference>
<dbReference type="Gene3D" id="1.10.287.3030">
    <property type="match status" value="1"/>
</dbReference>
<proteinExistence type="predicted"/>
<organism evidence="1 2">
    <name type="scientific">Priestia koreensis</name>
    <dbReference type="NCBI Taxonomy" id="284581"/>
    <lineage>
        <taxon>Bacteria</taxon>
        <taxon>Bacillati</taxon>
        <taxon>Bacillota</taxon>
        <taxon>Bacilli</taxon>
        <taxon>Bacillales</taxon>
        <taxon>Bacillaceae</taxon>
        <taxon>Priestia</taxon>
    </lineage>
</organism>
<evidence type="ECO:0000313" key="2">
    <source>
        <dbReference type="Proteomes" id="UP000037558"/>
    </source>
</evidence>